<proteinExistence type="predicted"/>
<dbReference type="AlphaFoldDB" id="A0A9X1X2W9"/>
<dbReference type="SUPFAM" id="SSF51126">
    <property type="entry name" value="Pectin lyase-like"/>
    <property type="match status" value="1"/>
</dbReference>
<protein>
    <submittedName>
        <fullName evidence="2">Right-handed parallel beta-helix repeat-containing protein</fullName>
    </submittedName>
</protein>
<dbReference type="EMBL" id="JALJEJ010000004">
    <property type="protein sequence ID" value="MCJ8210008.1"/>
    <property type="molecule type" value="Genomic_DNA"/>
</dbReference>
<dbReference type="PANTHER" id="PTHR36453:SF1">
    <property type="entry name" value="RIGHT HANDED BETA HELIX DOMAIN-CONTAINING PROTEIN"/>
    <property type="match status" value="1"/>
</dbReference>
<name>A0A9X1X2W9_9SPHI</name>
<comment type="caution">
    <text evidence="2">The sequence shown here is derived from an EMBL/GenBank/DDBJ whole genome shotgun (WGS) entry which is preliminary data.</text>
</comment>
<evidence type="ECO:0000313" key="2">
    <source>
        <dbReference type="EMBL" id="MCJ8210008.1"/>
    </source>
</evidence>
<dbReference type="Gene3D" id="2.160.20.10">
    <property type="entry name" value="Single-stranded right-handed beta-helix, Pectin lyase-like"/>
    <property type="match status" value="2"/>
</dbReference>
<organism evidence="2 3">
    <name type="scientific">Mucilaginibacter straminoryzae</name>
    <dbReference type="NCBI Taxonomy" id="2932774"/>
    <lineage>
        <taxon>Bacteria</taxon>
        <taxon>Pseudomonadati</taxon>
        <taxon>Bacteroidota</taxon>
        <taxon>Sphingobacteriia</taxon>
        <taxon>Sphingobacteriales</taxon>
        <taxon>Sphingobacteriaceae</taxon>
        <taxon>Mucilaginibacter</taxon>
    </lineage>
</organism>
<gene>
    <name evidence="2" type="ORF">MUY27_09830</name>
</gene>
<sequence length="646" mass="72128">MFGKKANIVLLAVVLGLTRVQAADIWISPLGNDANAGTKESPMRTVAKALRKAREMRRLKDSTIASGIHIILKQGEYVLEEPLRILPEDSGTEQAPTWIECEQGANAAISGGLNIAGWQLLKQPVKGLPNTAKGKVWVADAPRIAGNQILFRQLWVNGNKAIRARSVNNWEKMPRIISLDKQKEEMVISSSALPLGDYVQLEMVIHQMWAIANLRVKTVAKQGEQTKLTFYQPESHIEFEHPWPSAVIDKDGKMNGNSPFYLTNSLAFLDTPGEWFEDMQTGKVYYWPRKGEDMSKATVNVPVLENLVEIKGTAERQVSNVHFKGITFEYATWLRPSLQGHVPLQSGMYLLDAYKLKVPGTPEKPKLENQAWVGRPPAAVQVSYANHTSFNNCTFRHLASAGLDYLKYTHDDEISGNLFKDIGGSAIQAGVFSEEGYEAHLPYNPADVNEFVTKLNINNNLVNDVTNEDWGCLGISAGFVKNINISHNEVCEVGYTGISVGWGWTKAANVMSNNIIRANKIHHYARHLYDVAGIYTLSAQPGTMITENEVDSIYKVSYAHDPHHWFYLYTDEGSSGITVKDNWTPAEKYLKNANGPGNVWENNGPTVSNTIRQNAGLEPQFRYLLKNVEVNNDNQPINHAEKEEQQ</sequence>
<accession>A0A9X1X2W9</accession>
<dbReference type="InterPro" id="IPR048482">
    <property type="entry name" value="GH141_ins"/>
</dbReference>
<dbReference type="Proteomes" id="UP001139450">
    <property type="component" value="Unassembled WGS sequence"/>
</dbReference>
<reference evidence="2" key="1">
    <citation type="submission" date="2022-04" db="EMBL/GenBank/DDBJ databases">
        <title>Mucilaginibacter sp. RS28 isolated from freshwater.</title>
        <authorList>
            <person name="Ko S.-R."/>
        </authorList>
    </citation>
    <scope>NUCLEOTIDE SEQUENCE</scope>
    <source>
        <strain evidence="2">RS28</strain>
    </source>
</reference>
<keyword evidence="3" id="KW-1185">Reference proteome</keyword>
<evidence type="ECO:0000259" key="1">
    <source>
        <dbReference type="Pfam" id="PF21231"/>
    </source>
</evidence>
<feature type="domain" description="GH141-like insertion" evidence="1">
    <location>
        <begin position="134"/>
        <end position="289"/>
    </location>
</feature>
<dbReference type="InterPro" id="IPR011050">
    <property type="entry name" value="Pectin_lyase_fold/virulence"/>
</dbReference>
<dbReference type="Pfam" id="PF21231">
    <property type="entry name" value="GH141_M"/>
    <property type="match status" value="1"/>
</dbReference>
<dbReference type="InterPro" id="IPR012334">
    <property type="entry name" value="Pectin_lyas_fold"/>
</dbReference>
<dbReference type="PANTHER" id="PTHR36453">
    <property type="entry name" value="SECRETED PROTEIN-RELATED"/>
    <property type="match status" value="1"/>
</dbReference>
<evidence type="ECO:0000313" key="3">
    <source>
        <dbReference type="Proteomes" id="UP001139450"/>
    </source>
</evidence>